<dbReference type="SUPFAM" id="SSF51735">
    <property type="entry name" value="NAD(P)-binding Rossmann-fold domains"/>
    <property type="match status" value="1"/>
</dbReference>
<sequence>MQGLKDKRILITGASSGIGAGMARVLAREGCRLVLHYNRNQAGIERTLQAVEALGAQAKVIRCDFKQLNQLTEFFNQAWSFFEGLDGLVNNAGIVTKSTSLKDAEGQQFADTLAVNLQAPYQLSTAFAQACIQAKQPGAIVNNSSIHGQATCEWFSAYAASKMGLDAITKVQAVEWGQHGIRVNGLAPGVVPVERTDKILNEASMAEKWRERMPAGRYGTTEEMGEATAYLLSDATLWMTGSILTIDGGLIARGNYPVR</sequence>
<dbReference type="PANTHER" id="PTHR43639">
    <property type="entry name" value="OXIDOREDUCTASE, SHORT-CHAIN DEHYDROGENASE/REDUCTASE FAMILY (AFU_ORTHOLOGUE AFUA_5G02870)"/>
    <property type="match status" value="1"/>
</dbReference>
<proteinExistence type="inferred from homology"/>
<evidence type="ECO:0000313" key="3">
    <source>
        <dbReference type="EMBL" id="BCN93867.1"/>
    </source>
</evidence>
<dbReference type="InterPro" id="IPR036291">
    <property type="entry name" value="NAD(P)-bd_dom_sf"/>
</dbReference>
<dbReference type="EMBL" id="AP024202">
    <property type="protein sequence ID" value="BCN93867.1"/>
    <property type="molecule type" value="Genomic_DNA"/>
</dbReference>
<protein>
    <submittedName>
        <fullName evidence="3">2-deoxy-D-gluconate 3-dehydrogenase</fullName>
    </submittedName>
</protein>
<evidence type="ECO:0000256" key="2">
    <source>
        <dbReference type="ARBA" id="ARBA00023002"/>
    </source>
</evidence>
<reference evidence="3" key="1">
    <citation type="journal article" date="2022" name="Arch. Microbiol.">
        <title>Thiomicrorhabdus immobilis sp. nov., a mesophilic sulfur-oxidizing bacterium isolated from sediment of a brackish lake in northern Japan.</title>
        <authorList>
            <person name="Kojima H."/>
            <person name="Mochizuki J."/>
            <person name="Kanda M."/>
            <person name="Watanabe T."/>
            <person name="Fukui M."/>
        </authorList>
    </citation>
    <scope>NUCLEOTIDE SEQUENCE</scope>
    <source>
        <strain evidence="3">Am19</strain>
    </source>
</reference>
<comment type="similarity">
    <text evidence="1">Belongs to the short-chain dehydrogenases/reductases (SDR) family.</text>
</comment>
<dbReference type="PANTHER" id="PTHR43639:SF1">
    <property type="entry name" value="SHORT-CHAIN DEHYDROGENASE_REDUCTASE FAMILY PROTEIN"/>
    <property type="match status" value="1"/>
</dbReference>
<gene>
    <name evidence="3" type="ORF">THMIRHAM_16520</name>
</gene>
<dbReference type="InterPro" id="IPR002347">
    <property type="entry name" value="SDR_fam"/>
</dbReference>
<dbReference type="PROSITE" id="PS00061">
    <property type="entry name" value="ADH_SHORT"/>
    <property type="match status" value="1"/>
</dbReference>
<dbReference type="PRINTS" id="PR00081">
    <property type="entry name" value="GDHRDH"/>
</dbReference>
<organism evidence="3 4">
    <name type="scientific">Thiomicrorhabdus immobilis</name>
    <dbReference type="NCBI Taxonomy" id="2791037"/>
    <lineage>
        <taxon>Bacteria</taxon>
        <taxon>Pseudomonadati</taxon>
        <taxon>Pseudomonadota</taxon>
        <taxon>Gammaproteobacteria</taxon>
        <taxon>Thiotrichales</taxon>
        <taxon>Piscirickettsiaceae</taxon>
        <taxon>Thiomicrorhabdus</taxon>
    </lineage>
</organism>
<accession>A0ABM7MEN5</accession>
<dbReference type="Pfam" id="PF13561">
    <property type="entry name" value="adh_short_C2"/>
    <property type="match status" value="1"/>
</dbReference>
<dbReference type="PRINTS" id="PR00080">
    <property type="entry name" value="SDRFAMILY"/>
</dbReference>
<keyword evidence="2" id="KW-0560">Oxidoreductase</keyword>
<evidence type="ECO:0000313" key="4">
    <source>
        <dbReference type="Proteomes" id="UP001054820"/>
    </source>
</evidence>
<name>A0ABM7MEN5_9GAMM</name>
<evidence type="ECO:0000256" key="1">
    <source>
        <dbReference type="ARBA" id="ARBA00006484"/>
    </source>
</evidence>
<dbReference type="Proteomes" id="UP001054820">
    <property type="component" value="Chromosome"/>
</dbReference>
<keyword evidence="4" id="KW-1185">Reference proteome</keyword>
<dbReference type="Gene3D" id="3.40.50.720">
    <property type="entry name" value="NAD(P)-binding Rossmann-like Domain"/>
    <property type="match status" value="1"/>
</dbReference>
<dbReference type="RefSeq" id="WP_237261316.1">
    <property type="nucleotide sequence ID" value="NZ_AP024202.1"/>
</dbReference>
<dbReference type="CDD" id="cd05233">
    <property type="entry name" value="SDR_c"/>
    <property type="match status" value="1"/>
</dbReference>
<dbReference type="InterPro" id="IPR020904">
    <property type="entry name" value="Sc_DH/Rdtase_CS"/>
</dbReference>